<feature type="compositionally biased region" description="Polar residues" evidence="1">
    <location>
        <begin position="149"/>
        <end position="158"/>
    </location>
</feature>
<feature type="domain" description="Protein kinase" evidence="3">
    <location>
        <begin position="217"/>
        <end position="556"/>
    </location>
</feature>
<organism evidence="4 5">
    <name type="scientific">Thelonectria olida</name>
    <dbReference type="NCBI Taxonomy" id="1576542"/>
    <lineage>
        <taxon>Eukaryota</taxon>
        <taxon>Fungi</taxon>
        <taxon>Dikarya</taxon>
        <taxon>Ascomycota</taxon>
        <taxon>Pezizomycotina</taxon>
        <taxon>Sordariomycetes</taxon>
        <taxon>Hypocreomycetidae</taxon>
        <taxon>Hypocreales</taxon>
        <taxon>Nectriaceae</taxon>
        <taxon>Thelonectria</taxon>
    </lineage>
</organism>
<dbReference type="SMART" id="SM00220">
    <property type="entry name" value="S_TKc"/>
    <property type="match status" value="1"/>
</dbReference>
<dbReference type="CDD" id="cd00180">
    <property type="entry name" value="PKc"/>
    <property type="match status" value="1"/>
</dbReference>
<dbReference type="AlphaFoldDB" id="A0A9P8WDU2"/>
<dbReference type="Proteomes" id="UP000777438">
    <property type="component" value="Unassembled WGS sequence"/>
</dbReference>
<dbReference type="OrthoDB" id="248923at2759"/>
<dbReference type="EMBL" id="JAGPYM010000002">
    <property type="protein sequence ID" value="KAH6898373.1"/>
    <property type="molecule type" value="Genomic_DNA"/>
</dbReference>
<dbReference type="PROSITE" id="PS50011">
    <property type="entry name" value="PROTEIN_KINASE_DOM"/>
    <property type="match status" value="1"/>
</dbReference>
<dbReference type="GO" id="GO:0004674">
    <property type="term" value="F:protein serine/threonine kinase activity"/>
    <property type="evidence" value="ECO:0007669"/>
    <property type="project" value="TreeGrafter"/>
</dbReference>
<dbReference type="GO" id="GO:0005524">
    <property type="term" value="F:ATP binding"/>
    <property type="evidence" value="ECO:0007669"/>
    <property type="project" value="InterPro"/>
</dbReference>
<comment type="caution">
    <text evidence="4">The sequence shown here is derived from an EMBL/GenBank/DDBJ whole genome shotgun (WGS) entry which is preliminary data.</text>
</comment>
<evidence type="ECO:0000313" key="5">
    <source>
        <dbReference type="Proteomes" id="UP000777438"/>
    </source>
</evidence>
<feature type="region of interest" description="Disordered" evidence="1">
    <location>
        <begin position="412"/>
        <end position="433"/>
    </location>
</feature>
<evidence type="ECO:0000313" key="4">
    <source>
        <dbReference type="EMBL" id="KAH6898373.1"/>
    </source>
</evidence>
<keyword evidence="5" id="KW-1185">Reference proteome</keyword>
<dbReference type="SUPFAM" id="SSF56112">
    <property type="entry name" value="Protein kinase-like (PK-like)"/>
    <property type="match status" value="1"/>
</dbReference>
<proteinExistence type="predicted"/>
<dbReference type="Gene3D" id="1.10.510.10">
    <property type="entry name" value="Transferase(Phosphotransferase) domain 1"/>
    <property type="match status" value="1"/>
</dbReference>
<accession>A0A9P8WDU2</accession>
<keyword evidence="2" id="KW-1133">Transmembrane helix</keyword>
<gene>
    <name evidence="4" type="ORF">B0T10DRAFT_543346</name>
</gene>
<reference evidence="4 5" key="1">
    <citation type="journal article" date="2021" name="Nat. Commun.">
        <title>Genetic determinants of endophytism in the Arabidopsis root mycobiome.</title>
        <authorList>
            <person name="Mesny F."/>
            <person name="Miyauchi S."/>
            <person name="Thiergart T."/>
            <person name="Pickel B."/>
            <person name="Atanasova L."/>
            <person name="Karlsson M."/>
            <person name="Huettel B."/>
            <person name="Barry K.W."/>
            <person name="Haridas S."/>
            <person name="Chen C."/>
            <person name="Bauer D."/>
            <person name="Andreopoulos W."/>
            <person name="Pangilinan J."/>
            <person name="LaButti K."/>
            <person name="Riley R."/>
            <person name="Lipzen A."/>
            <person name="Clum A."/>
            <person name="Drula E."/>
            <person name="Henrissat B."/>
            <person name="Kohler A."/>
            <person name="Grigoriev I.V."/>
            <person name="Martin F.M."/>
            <person name="Hacquard S."/>
        </authorList>
    </citation>
    <scope>NUCLEOTIDE SEQUENCE [LARGE SCALE GENOMIC DNA]</scope>
    <source>
        <strain evidence="4 5">MPI-CAGE-CH-0241</strain>
    </source>
</reference>
<feature type="region of interest" description="Disordered" evidence="1">
    <location>
        <begin position="118"/>
        <end position="166"/>
    </location>
</feature>
<evidence type="ECO:0000256" key="1">
    <source>
        <dbReference type="SAM" id="MobiDB-lite"/>
    </source>
</evidence>
<dbReference type="Pfam" id="PF00069">
    <property type="entry name" value="Pkinase"/>
    <property type="match status" value="1"/>
</dbReference>
<feature type="transmembrane region" description="Helical" evidence="2">
    <location>
        <begin position="864"/>
        <end position="885"/>
    </location>
</feature>
<feature type="transmembrane region" description="Helical" evidence="2">
    <location>
        <begin position="891"/>
        <end position="911"/>
    </location>
</feature>
<dbReference type="InterPro" id="IPR000719">
    <property type="entry name" value="Prot_kinase_dom"/>
</dbReference>
<feature type="compositionally biased region" description="Basic and acidic residues" evidence="1">
    <location>
        <begin position="128"/>
        <end position="137"/>
    </location>
</feature>
<dbReference type="PANTHER" id="PTHR24359">
    <property type="entry name" value="SERINE/THREONINE-PROTEIN KINASE SBK1"/>
    <property type="match status" value="1"/>
</dbReference>
<sequence>MGRHHCLTCKKACTARCVKRGHMVYCGIHKTYHRPGNECVACHEAELRAAYPTSQVLEIRYPSMKGIRLALDVILDGDYKIRLISDTIILYTHRLLTDIETQLVTKASAYEKAGRQNEAISRLLSTPTEERARDTLPHRPPSPSPSLPGTQSQRNYTTGDEAGSAQDRFADTDSIPLFDPATQPSLPLNTGSKFVKEVLIETKQDETDDQGKRALSGLYSAQLGVGESSEVFSASARTTLSVTQCGQPNPKEVLQKFAIKRLHSTTTPGRFWAEFESLKRLNSIDHPHVVETLSAFKLEEGGIQYFNFAFPLALGNLKRVFRGTCDKNSLPYELLQKSLWGQFAGLASAVAYLHDSMRTAHRDIKPSNILLYEESPGQDLTLKLSDFGLSVDLTKALTWECGSRAHRSAWSYDSPELQRTSPNPGPSGAAPEKIQIPDSKELLSNDVWKLGCVFTEMATFLVAGGSAGVSSFRDSITTAEGNVFSDSFNDTRFDNGEDVKSEVLQWISGLSKADERAQRLEPLLCKMLAKSICRPTIRAVCKELMEVMKIEYHDGLRLVQFTPENQASPVSRVDAFRLSVENWIGHPVDWSPFPRPRVALGPNETMMTWKWRGYELSLALSEEEMSRYKPKCVPVIGNQTPLLPLSNSTVGTVNSEQTQPAVPLNTLAQARSIGTCAMHGNSAPLGTASPPSAAPLGTKDIYWCVEKAYAEPEEILLFPIVNCEALKDDEELYRQVNKAIRCSGGNSIKGWLLQKLSWKRCTRIEFIKFCVVWRNRDQVCPVESGLPPPDARHYGHSVPEPLDIQMKAAAAQMVSGLMHPNRARGETDIVNMLPKKTNPPPFTKKVGEVGWGIHAQMGFSLRKFLVCSLVCLILCVIFAGLWIVYINPTDLQNALVPGFLTVAGIAIGLAVPRG</sequence>
<dbReference type="InterPro" id="IPR011009">
    <property type="entry name" value="Kinase-like_dom_sf"/>
</dbReference>
<evidence type="ECO:0000256" key="2">
    <source>
        <dbReference type="SAM" id="Phobius"/>
    </source>
</evidence>
<dbReference type="PANTHER" id="PTHR24359:SF1">
    <property type="entry name" value="INHIBITOR OF NUCLEAR FACTOR KAPPA-B KINASE EPSILON SUBUNIT HOMOLOG 1-RELATED"/>
    <property type="match status" value="1"/>
</dbReference>
<name>A0A9P8WDU2_9HYPO</name>
<protein>
    <recommendedName>
        <fullName evidence="3">Protein kinase domain-containing protein</fullName>
    </recommendedName>
</protein>
<keyword evidence="2" id="KW-0472">Membrane</keyword>
<evidence type="ECO:0000259" key="3">
    <source>
        <dbReference type="PROSITE" id="PS50011"/>
    </source>
</evidence>
<keyword evidence="2" id="KW-0812">Transmembrane</keyword>